<dbReference type="InterPro" id="IPR010982">
    <property type="entry name" value="Lambda_DNA-bd_dom_sf"/>
</dbReference>
<dbReference type="PRINTS" id="PR00036">
    <property type="entry name" value="HTHLACI"/>
</dbReference>
<dbReference type="InterPro" id="IPR000843">
    <property type="entry name" value="HTH_LacI"/>
</dbReference>
<dbReference type="PROSITE" id="PS50932">
    <property type="entry name" value="HTH_LACI_2"/>
    <property type="match status" value="1"/>
</dbReference>
<sequence>MATIKDVAQMAGVSVTTVSIIINGKTEERRISAATKEKVLSVMNELGYQPNLSARRLRYSETKKPAIAFYWPMDYRINILASFINCIQKELNAQHFDCELVIQTYENDHLEKKAAPIIKSGYNGIIIGATSHKDMEYLEALTPQIPIVLINRVSEKYSTVCVDSKKVGFMAARLFKEKGYREAAVIVSDHPYVAMGSRTQAFLSACSELGILVKPDHIIRGDGTITGGVEAAEAYCRMDKPPKAIFLESDSMALGALYTFHKNHVSVPGDVELLSIAMLGEEATRFSIPALSVIDLSNDSISRAAVHILIHSIEHSDFTPVHIPMEPELILRDSFRIGEGDRDSAFPIPAN</sequence>
<reference evidence="6 7" key="1">
    <citation type="submission" date="2018-08" db="EMBL/GenBank/DDBJ databases">
        <title>A genome reference for cultivated species of the human gut microbiota.</title>
        <authorList>
            <person name="Zou Y."/>
            <person name="Xue W."/>
            <person name="Luo G."/>
        </authorList>
    </citation>
    <scope>NUCLEOTIDE SEQUENCE [LARGE SCALE GENOMIC DNA]</scope>
    <source>
        <strain evidence="6 7">AF19-13AC</strain>
    </source>
</reference>
<feature type="domain" description="HTH lacI-type" evidence="5">
    <location>
        <begin position="2"/>
        <end position="59"/>
    </location>
</feature>
<dbReference type="AlphaFoldDB" id="A0A3E3DC54"/>
<comment type="caution">
    <text evidence="6">The sequence shown here is derived from an EMBL/GenBank/DDBJ whole genome shotgun (WGS) entry which is preliminary data.</text>
</comment>
<dbReference type="Gene3D" id="3.40.50.2300">
    <property type="match status" value="2"/>
</dbReference>
<dbReference type="GO" id="GO:0003700">
    <property type="term" value="F:DNA-binding transcription factor activity"/>
    <property type="evidence" value="ECO:0007669"/>
    <property type="project" value="TreeGrafter"/>
</dbReference>
<dbReference type="SUPFAM" id="SSF53822">
    <property type="entry name" value="Periplasmic binding protein-like I"/>
    <property type="match status" value="1"/>
</dbReference>
<gene>
    <name evidence="6" type="ORF">DWX31_30205</name>
</gene>
<evidence type="ECO:0000256" key="1">
    <source>
        <dbReference type="ARBA" id="ARBA00022491"/>
    </source>
</evidence>
<dbReference type="Proteomes" id="UP000261023">
    <property type="component" value="Unassembled WGS sequence"/>
</dbReference>
<dbReference type="SMART" id="SM00354">
    <property type="entry name" value="HTH_LACI"/>
    <property type="match status" value="1"/>
</dbReference>
<dbReference type="CDD" id="cd01392">
    <property type="entry name" value="HTH_LacI"/>
    <property type="match status" value="1"/>
</dbReference>
<evidence type="ECO:0000313" key="7">
    <source>
        <dbReference type="Proteomes" id="UP000261023"/>
    </source>
</evidence>
<dbReference type="OrthoDB" id="2029945at2"/>
<evidence type="ECO:0000313" key="6">
    <source>
        <dbReference type="EMBL" id="RGD66852.1"/>
    </source>
</evidence>
<evidence type="ECO:0000256" key="3">
    <source>
        <dbReference type="ARBA" id="ARBA00023125"/>
    </source>
</evidence>
<keyword evidence="3" id="KW-0238">DNA-binding</keyword>
<dbReference type="SUPFAM" id="SSF47413">
    <property type="entry name" value="lambda repressor-like DNA-binding domains"/>
    <property type="match status" value="1"/>
</dbReference>
<name>A0A3E3DC54_9FIRM</name>
<evidence type="ECO:0000256" key="2">
    <source>
        <dbReference type="ARBA" id="ARBA00023015"/>
    </source>
</evidence>
<dbReference type="Pfam" id="PF00356">
    <property type="entry name" value="LacI"/>
    <property type="match status" value="1"/>
</dbReference>
<dbReference type="RefSeq" id="WP_025532139.1">
    <property type="nucleotide sequence ID" value="NZ_QTJW01000033.1"/>
</dbReference>
<dbReference type="PANTHER" id="PTHR30146">
    <property type="entry name" value="LACI-RELATED TRANSCRIPTIONAL REPRESSOR"/>
    <property type="match status" value="1"/>
</dbReference>
<dbReference type="Pfam" id="PF13377">
    <property type="entry name" value="Peripla_BP_3"/>
    <property type="match status" value="1"/>
</dbReference>
<dbReference type="Gene3D" id="1.10.260.40">
    <property type="entry name" value="lambda repressor-like DNA-binding domains"/>
    <property type="match status" value="1"/>
</dbReference>
<accession>A0A3E3DC54</accession>
<dbReference type="EMBL" id="QTJW01000033">
    <property type="protein sequence ID" value="RGD66852.1"/>
    <property type="molecule type" value="Genomic_DNA"/>
</dbReference>
<evidence type="ECO:0000256" key="4">
    <source>
        <dbReference type="ARBA" id="ARBA00023163"/>
    </source>
</evidence>
<dbReference type="InterPro" id="IPR028082">
    <property type="entry name" value="Peripla_BP_I"/>
</dbReference>
<dbReference type="PROSITE" id="PS00356">
    <property type="entry name" value="HTH_LACI_1"/>
    <property type="match status" value="1"/>
</dbReference>
<keyword evidence="2" id="KW-0805">Transcription regulation</keyword>
<organism evidence="6 7">
    <name type="scientific">Hungatella hathewayi</name>
    <dbReference type="NCBI Taxonomy" id="154046"/>
    <lineage>
        <taxon>Bacteria</taxon>
        <taxon>Bacillati</taxon>
        <taxon>Bacillota</taxon>
        <taxon>Clostridia</taxon>
        <taxon>Lachnospirales</taxon>
        <taxon>Lachnospiraceae</taxon>
        <taxon>Hungatella</taxon>
    </lineage>
</organism>
<dbReference type="InterPro" id="IPR046335">
    <property type="entry name" value="LacI/GalR-like_sensor"/>
</dbReference>
<protein>
    <submittedName>
        <fullName evidence="6">LacI family transcriptional regulator</fullName>
    </submittedName>
</protein>
<keyword evidence="1" id="KW-0678">Repressor</keyword>
<evidence type="ECO:0000259" key="5">
    <source>
        <dbReference type="PROSITE" id="PS50932"/>
    </source>
</evidence>
<dbReference type="PANTHER" id="PTHR30146:SF148">
    <property type="entry name" value="HTH-TYPE TRANSCRIPTIONAL REPRESSOR PURR-RELATED"/>
    <property type="match status" value="1"/>
</dbReference>
<proteinExistence type="predicted"/>
<dbReference type="GO" id="GO:0000976">
    <property type="term" value="F:transcription cis-regulatory region binding"/>
    <property type="evidence" value="ECO:0007669"/>
    <property type="project" value="TreeGrafter"/>
</dbReference>
<keyword evidence="4" id="KW-0804">Transcription</keyword>